<dbReference type="EMBL" id="JAAAIL010000182">
    <property type="protein sequence ID" value="KAG0278615.1"/>
    <property type="molecule type" value="Genomic_DNA"/>
</dbReference>
<protein>
    <recommendedName>
        <fullName evidence="2">C2 domain-containing protein</fullName>
    </recommendedName>
</protein>
<reference evidence="3" key="1">
    <citation type="journal article" date="2020" name="Fungal Divers.">
        <title>Resolving the Mortierellaceae phylogeny through synthesis of multi-gene phylogenetics and phylogenomics.</title>
        <authorList>
            <person name="Vandepol N."/>
            <person name="Liber J."/>
            <person name="Desiro A."/>
            <person name="Na H."/>
            <person name="Kennedy M."/>
            <person name="Barry K."/>
            <person name="Grigoriev I.V."/>
            <person name="Miller A.N."/>
            <person name="O'Donnell K."/>
            <person name="Stajich J.E."/>
            <person name="Bonito G."/>
        </authorList>
    </citation>
    <scope>NUCLEOTIDE SEQUENCE</scope>
    <source>
        <strain evidence="3">NRRL 28262</strain>
    </source>
</reference>
<dbReference type="PANTHER" id="PTHR47052:SF3">
    <property type="entry name" value="INGRESSION PROTEIN 1"/>
    <property type="match status" value="1"/>
</dbReference>
<accession>A0AAD4H891</accession>
<organism evidence="3 4">
    <name type="scientific">Linnemannia exigua</name>
    <dbReference type="NCBI Taxonomy" id="604196"/>
    <lineage>
        <taxon>Eukaryota</taxon>
        <taxon>Fungi</taxon>
        <taxon>Fungi incertae sedis</taxon>
        <taxon>Mucoromycota</taxon>
        <taxon>Mortierellomycotina</taxon>
        <taxon>Mortierellomycetes</taxon>
        <taxon>Mortierellales</taxon>
        <taxon>Mortierellaceae</taxon>
        <taxon>Linnemannia</taxon>
    </lineage>
</organism>
<dbReference type="SUPFAM" id="SSF49562">
    <property type="entry name" value="C2 domain (Calcium/lipid-binding domain, CaLB)"/>
    <property type="match status" value="1"/>
</dbReference>
<evidence type="ECO:0000256" key="1">
    <source>
        <dbReference type="SAM" id="MobiDB-lite"/>
    </source>
</evidence>
<dbReference type="SMART" id="SM00239">
    <property type="entry name" value="C2"/>
    <property type="match status" value="1"/>
</dbReference>
<dbReference type="CDD" id="cd00030">
    <property type="entry name" value="C2"/>
    <property type="match status" value="1"/>
</dbReference>
<dbReference type="InterPro" id="IPR035892">
    <property type="entry name" value="C2_domain_sf"/>
</dbReference>
<dbReference type="InterPro" id="IPR052981">
    <property type="entry name" value="Ingression_C2_domain"/>
</dbReference>
<dbReference type="Gene3D" id="2.60.40.150">
    <property type="entry name" value="C2 domain"/>
    <property type="match status" value="1"/>
</dbReference>
<evidence type="ECO:0000259" key="2">
    <source>
        <dbReference type="PROSITE" id="PS50004"/>
    </source>
</evidence>
<comment type="caution">
    <text evidence="3">The sequence shown here is derived from an EMBL/GenBank/DDBJ whole genome shotgun (WGS) entry which is preliminary data.</text>
</comment>
<gene>
    <name evidence="3" type="ORF">BGZ95_003561</name>
</gene>
<dbReference type="PANTHER" id="PTHR47052">
    <property type="entry name" value="CONSERVED SERINE PROLINE-RICH PROTEIN (AFU_ORTHOLOGUE AFUA_2G01790)"/>
    <property type="match status" value="1"/>
</dbReference>
<dbReference type="PROSITE" id="PS50004">
    <property type="entry name" value="C2"/>
    <property type="match status" value="1"/>
</dbReference>
<evidence type="ECO:0000313" key="4">
    <source>
        <dbReference type="Proteomes" id="UP001194580"/>
    </source>
</evidence>
<name>A0AAD4H891_9FUNG</name>
<dbReference type="AlphaFoldDB" id="A0AAD4H891"/>
<feature type="region of interest" description="Disordered" evidence="1">
    <location>
        <begin position="189"/>
        <end position="208"/>
    </location>
</feature>
<evidence type="ECO:0000313" key="3">
    <source>
        <dbReference type="EMBL" id="KAG0278615.1"/>
    </source>
</evidence>
<keyword evidence="4" id="KW-1185">Reference proteome</keyword>
<dbReference type="Pfam" id="PF00168">
    <property type="entry name" value="C2"/>
    <property type="match status" value="1"/>
</dbReference>
<proteinExistence type="predicted"/>
<dbReference type="Proteomes" id="UP001194580">
    <property type="component" value="Unassembled WGS sequence"/>
</dbReference>
<sequence length="208" mass="22839">MTHSLKITVHEASHLVDVERFGKNDPYVRVGLNLKEKFEKTKTVKNAGKDAAWNQTLDLQSFDPQQQPELYVEVIDEETTVDEPIAFTTIPLHQVLSAQGHAIRGRFDLFTVDGKQKGEILLTIAVVAPGQTEGHHPSTEIRGQVQLDTAHQNRIKGLKRKESAADGATLAVAAGLAFGAKALLDQHKGEKKLDHEAQEAAKAANREI</sequence>
<feature type="domain" description="C2" evidence="2">
    <location>
        <begin position="1"/>
        <end position="105"/>
    </location>
</feature>
<dbReference type="InterPro" id="IPR000008">
    <property type="entry name" value="C2_dom"/>
</dbReference>